<reference evidence="2" key="1">
    <citation type="submission" date="2022-11" db="UniProtKB">
        <authorList>
            <consortium name="WormBaseParasite"/>
        </authorList>
    </citation>
    <scope>IDENTIFICATION</scope>
</reference>
<dbReference type="WBParaSite" id="scaffold6503_cov201.g10914">
    <property type="protein sequence ID" value="scaffold6503_cov201.g10914"/>
    <property type="gene ID" value="scaffold6503_cov201.g10914"/>
</dbReference>
<name>A0A915N3D5_MELJA</name>
<accession>A0A915N3D5</accession>
<sequence>MASTSNNSRNCPKYAVVHLPEGTNVLNFYQLLLSNGFSEVSFVNEIRENAFLPSIMGGNSSNLTSTGHKNDLANLNIIPTNETTNPTIEKVVDSVAKIRSTRLSNLVNHVRRHATIKQFRCKVCNYEHIEMGKVRLHMLKAHKDSSSPVDRLNFEMQIEWGMLMEKCFPEHAKRFGLTSTATNSPRNLENIQKFIDVNLNYTCNVCEPQEINERKEKEIKLEGELINLSEDDEEELKLELEENFDNYLEGEGGEVEEAIEEGEEKRKEENNNLNILEYGYWANNIIVEANIQWIWQRAWDPRNEFYNTFIITCPKVFEDFENSAVYISKNNFCILPNSKINFIEINKELNNYLLKEEESVVGIKPENINRWMAEWIELQRALGASSIGVYIYWVPDNVRKLLEKISERKRVDLVRKKYSSTHHFVLVIDTDEIIVPLLHKNWQEMLFSILNDGKWNSEPSSISIRNVYVFTQNSTEKVKSIFNENKRSKVIQERDQYGKSFIKYVVKGF</sequence>
<dbReference type="Gene3D" id="3.30.160.60">
    <property type="entry name" value="Classic Zinc Finger"/>
    <property type="match status" value="1"/>
</dbReference>
<dbReference type="Proteomes" id="UP000887561">
    <property type="component" value="Unplaced"/>
</dbReference>
<protein>
    <submittedName>
        <fullName evidence="2">Glycosyltransferase family 92 protein</fullName>
    </submittedName>
</protein>
<evidence type="ECO:0000313" key="2">
    <source>
        <dbReference type="WBParaSite" id="scaffold6503_cov201.g10914"/>
    </source>
</evidence>
<organism evidence="1 2">
    <name type="scientific">Meloidogyne javanica</name>
    <name type="common">Root-knot nematode worm</name>
    <dbReference type="NCBI Taxonomy" id="6303"/>
    <lineage>
        <taxon>Eukaryota</taxon>
        <taxon>Metazoa</taxon>
        <taxon>Ecdysozoa</taxon>
        <taxon>Nematoda</taxon>
        <taxon>Chromadorea</taxon>
        <taxon>Rhabditida</taxon>
        <taxon>Tylenchina</taxon>
        <taxon>Tylenchomorpha</taxon>
        <taxon>Tylenchoidea</taxon>
        <taxon>Meloidogynidae</taxon>
        <taxon>Meloidogyninae</taxon>
        <taxon>Meloidogyne</taxon>
        <taxon>Meloidogyne incognita group</taxon>
    </lineage>
</organism>
<keyword evidence="1" id="KW-1185">Reference proteome</keyword>
<proteinExistence type="predicted"/>
<evidence type="ECO:0000313" key="1">
    <source>
        <dbReference type="Proteomes" id="UP000887561"/>
    </source>
</evidence>
<dbReference type="AlphaFoldDB" id="A0A915N3D5"/>